<comment type="caution">
    <text evidence="2">The sequence shown here is derived from an EMBL/GenBank/DDBJ whole genome shotgun (WGS) entry which is preliminary data.</text>
</comment>
<feature type="compositionally biased region" description="Low complexity" evidence="1">
    <location>
        <begin position="607"/>
        <end position="618"/>
    </location>
</feature>
<feature type="compositionally biased region" description="Low complexity" evidence="1">
    <location>
        <begin position="523"/>
        <end position="539"/>
    </location>
</feature>
<accession>A0A2S4VTK5</accession>
<feature type="compositionally biased region" description="Basic residues" evidence="1">
    <location>
        <begin position="421"/>
        <end position="432"/>
    </location>
</feature>
<evidence type="ECO:0000313" key="3">
    <source>
        <dbReference type="Proteomes" id="UP000239156"/>
    </source>
</evidence>
<feature type="compositionally biased region" description="Polar residues" evidence="1">
    <location>
        <begin position="1"/>
        <end position="10"/>
    </location>
</feature>
<proteinExistence type="predicted"/>
<dbReference type="VEuPathDB" id="FungiDB:PSHT_08251"/>
<evidence type="ECO:0000313" key="2">
    <source>
        <dbReference type="EMBL" id="POW12787.1"/>
    </source>
</evidence>
<feature type="region of interest" description="Disordered" evidence="1">
    <location>
        <begin position="44"/>
        <end position="91"/>
    </location>
</feature>
<keyword evidence="3" id="KW-1185">Reference proteome</keyword>
<feature type="compositionally biased region" description="Polar residues" evidence="1">
    <location>
        <begin position="582"/>
        <end position="601"/>
    </location>
</feature>
<gene>
    <name evidence="2" type="ORF">PSTT_04343</name>
</gene>
<dbReference type="Proteomes" id="UP000239156">
    <property type="component" value="Unassembled WGS sequence"/>
</dbReference>
<dbReference type="AlphaFoldDB" id="A0A2S4VTK5"/>
<organism evidence="2 3">
    <name type="scientific">Puccinia striiformis</name>
    <dbReference type="NCBI Taxonomy" id="27350"/>
    <lineage>
        <taxon>Eukaryota</taxon>
        <taxon>Fungi</taxon>
        <taxon>Dikarya</taxon>
        <taxon>Basidiomycota</taxon>
        <taxon>Pucciniomycotina</taxon>
        <taxon>Pucciniomycetes</taxon>
        <taxon>Pucciniales</taxon>
        <taxon>Pucciniaceae</taxon>
        <taxon>Puccinia</taxon>
    </lineage>
</organism>
<protein>
    <submittedName>
        <fullName evidence="2">Uncharacterized protein</fullName>
    </submittedName>
</protein>
<feature type="compositionally biased region" description="Polar residues" evidence="1">
    <location>
        <begin position="563"/>
        <end position="575"/>
    </location>
</feature>
<dbReference type="EMBL" id="PKSL01000029">
    <property type="protein sequence ID" value="POW12787.1"/>
    <property type="molecule type" value="Genomic_DNA"/>
</dbReference>
<feature type="region of interest" description="Disordered" evidence="1">
    <location>
        <begin position="407"/>
        <end position="624"/>
    </location>
</feature>
<feature type="compositionally biased region" description="Low complexity" evidence="1">
    <location>
        <begin position="434"/>
        <end position="449"/>
    </location>
</feature>
<feature type="compositionally biased region" description="Polar residues" evidence="1">
    <location>
        <begin position="489"/>
        <end position="498"/>
    </location>
</feature>
<evidence type="ECO:0000256" key="1">
    <source>
        <dbReference type="SAM" id="MobiDB-lite"/>
    </source>
</evidence>
<sequence length="624" mass="67926">MLPAASNASSGWPGGLPSEGWNERALQSSIVNQTLSLLTAPGLSSTPSSTIPAINPSNTTSTTSTTITSTAKRTSLFDDDEEGLQGLMDDQGRMINPKRRVQIITQMPRWSRSLRWIWRASVRLRITMPCDDDELDELYYNFQCSVVRSAIRNRIKPHLFAHYLGHSHRINGGMSWNNFQRYDLEAHTLRTQGAVQAASNDSQQDAALLSYEKTEKMVADWVYKAKIDLKSMSFYHQVEGFFVLASFHPDSPIFKKGGSPFGNRYLEMLGGTKGVDAPAQFHTWVAAQSIQVNNGCQPTEIKRQRIKSVGDVTDKFLVDTVANNIHEIRVQLKEMIRTSSGNKLSCAWPGKNCAHQLKGMKLSLDIAENNWSLIPSYIMIPLEKLKNGLDRTVLACLSLNKIHLTYHPDWDAPPPKSKAPDKRKHSSKRTPKHNTSTRPTRPAPRTSNSNASNHPADALNTYNSSAADRPAAAPNTSHSSAADGAAGAPNTSNPTTSDRAAAAPHTSSSSGPKKRKRPAPNTSNSGASDHAAAAPNAANRKTWNRASAARKARDSHFSKRSAAANNTRNLDSSDGTAAEGPDSNNNSTNVSHPHSAEGTTSSRREPVPVLDPLLDALDGGIAYS</sequence>
<feature type="compositionally biased region" description="Low complexity" evidence="1">
    <location>
        <begin position="57"/>
        <end position="74"/>
    </location>
</feature>
<feature type="compositionally biased region" description="Low complexity" evidence="1">
    <location>
        <begin position="479"/>
        <end position="488"/>
    </location>
</feature>
<dbReference type="VEuPathDB" id="FungiDB:PSTT_04343"/>
<feature type="compositionally biased region" description="Polar residues" evidence="1">
    <location>
        <begin position="44"/>
        <end position="56"/>
    </location>
</feature>
<feature type="region of interest" description="Disordered" evidence="1">
    <location>
        <begin position="1"/>
        <end position="20"/>
    </location>
</feature>
<name>A0A2S4VTK5_9BASI</name>
<reference evidence="2" key="1">
    <citation type="submission" date="2017-12" db="EMBL/GenBank/DDBJ databases">
        <title>Gene loss provides genomic basis for host adaptation in cereal stripe rust fungi.</title>
        <authorList>
            <person name="Xia C."/>
        </authorList>
    </citation>
    <scope>NUCLEOTIDE SEQUENCE [LARGE SCALE GENOMIC DNA]</scope>
    <source>
        <strain evidence="2">93-210</strain>
    </source>
</reference>